<dbReference type="PANTHER" id="PTHR38764:SF1">
    <property type="entry name" value="ACYL CARRIER PROTEIN PHOSPHODIESTERASE"/>
    <property type="match status" value="1"/>
</dbReference>
<organism evidence="4 5">
    <name type="scientific">Algoriphagus aquaeductus</name>
    <dbReference type="NCBI Taxonomy" id="475299"/>
    <lineage>
        <taxon>Bacteria</taxon>
        <taxon>Pseudomonadati</taxon>
        <taxon>Bacteroidota</taxon>
        <taxon>Cytophagia</taxon>
        <taxon>Cytophagales</taxon>
        <taxon>Cyclobacteriaceae</taxon>
        <taxon>Algoriphagus</taxon>
    </lineage>
</organism>
<comment type="caution">
    <text evidence="4">The sequence shown here is derived from an EMBL/GenBank/DDBJ whole genome shotgun (WGS) entry which is preliminary data.</text>
</comment>
<accession>A0A326RNR2</accession>
<reference evidence="4 5" key="1">
    <citation type="submission" date="2018-06" db="EMBL/GenBank/DDBJ databases">
        <title>Genomic Encyclopedia of Archaeal and Bacterial Type Strains, Phase II (KMG-II): from individual species to whole genera.</title>
        <authorList>
            <person name="Goeker M."/>
        </authorList>
    </citation>
    <scope>NUCLEOTIDE SEQUENCE [LARGE SCALE GENOMIC DNA]</scope>
    <source>
        <strain evidence="4 5">T4</strain>
    </source>
</reference>
<evidence type="ECO:0000256" key="1">
    <source>
        <dbReference type="ARBA" id="ARBA00022516"/>
    </source>
</evidence>
<name>A0A326RNR2_9BACT</name>
<protein>
    <submittedName>
        <fullName evidence="4">Acyl carrier protein phosphodiesterase</fullName>
    </submittedName>
</protein>
<proteinExistence type="predicted"/>
<evidence type="ECO:0000256" key="2">
    <source>
        <dbReference type="ARBA" id="ARBA00022801"/>
    </source>
</evidence>
<evidence type="ECO:0000256" key="3">
    <source>
        <dbReference type="ARBA" id="ARBA00023098"/>
    </source>
</evidence>
<dbReference type="Pfam" id="PF04336">
    <property type="entry name" value="ACP_PD"/>
    <property type="match status" value="1"/>
</dbReference>
<sequence>MNFLAHAYLSFDQEEVLVGNFVADFIKGKELQRFSTGVQIGILLHREIDTFTDTHPLVKAAQSYFRPRFRHYSSVITDIVFDYFLAKNWTTYSKQDLEVFAQETYAVLKKDEGNLPESFQHMLHWMQKQNWLFHYREIPGIQQALNGLTRRATFDSKMNEATEILLEKEQELELIFFAFFQDLETFARQKLTELTQNHGRHKT</sequence>
<dbReference type="EMBL" id="QKTX01000013">
    <property type="protein sequence ID" value="PZV79768.1"/>
    <property type="molecule type" value="Genomic_DNA"/>
</dbReference>
<keyword evidence="5" id="KW-1185">Reference proteome</keyword>
<keyword evidence="1" id="KW-0444">Lipid biosynthesis</keyword>
<dbReference type="PANTHER" id="PTHR38764">
    <property type="entry name" value="ACYL CARRIER PROTEIN PHOSPHODIESTERASE"/>
    <property type="match status" value="1"/>
</dbReference>
<dbReference type="OrthoDB" id="8442777at2"/>
<dbReference type="InterPro" id="IPR007431">
    <property type="entry name" value="ACP_PD"/>
</dbReference>
<dbReference type="PIRSF" id="PIRSF011489">
    <property type="entry name" value="DUF479"/>
    <property type="match status" value="1"/>
</dbReference>
<dbReference type="GO" id="GO:0006633">
    <property type="term" value="P:fatty acid biosynthetic process"/>
    <property type="evidence" value="ECO:0007669"/>
    <property type="project" value="InterPro"/>
</dbReference>
<keyword evidence="2" id="KW-0378">Hydrolase</keyword>
<keyword evidence="3" id="KW-0443">Lipid metabolism</keyword>
<dbReference type="RefSeq" id="WP_111394028.1">
    <property type="nucleotide sequence ID" value="NZ_QKTX01000013.1"/>
</dbReference>
<evidence type="ECO:0000313" key="4">
    <source>
        <dbReference type="EMBL" id="PZV79768.1"/>
    </source>
</evidence>
<dbReference type="AlphaFoldDB" id="A0A326RNR2"/>
<evidence type="ECO:0000313" key="5">
    <source>
        <dbReference type="Proteomes" id="UP000248917"/>
    </source>
</evidence>
<dbReference type="GO" id="GO:0008770">
    <property type="term" value="F:[acyl-carrier-protein] phosphodiesterase activity"/>
    <property type="evidence" value="ECO:0007669"/>
    <property type="project" value="InterPro"/>
</dbReference>
<gene>
    <name evidence="4" type="ORF">CLV31_11384</name>
</gene>
<dbReference type="Proteomes" id="UP000248917">
    <property type="component" value="Unassembled WGS sequence"/>
</dbReference>